<dbReference type="GO" id="GO:0009507">
    <property type="term" value="C:chloroplast"/>
    <property type="evidence" value="ECO:0007669"/>
    <property type="project" value="TreeGrafter"/>
</dbReference>
<evidence type="ECO:0000313" key="3">
    <source>
        <dbReference type="Proteomes" id="UP000236630"/>
    </source>
</evidence>
<dbReference type="EMBL" id="BDQV01000140">
    <property type="protein sequence ID" value="GAY56538.1"/>
    <property type="molecule type" value="Genomic_DNA"/>
</dbReference>
<dbReference type="Pfam" id="PF24869">
    <property type="entry name" value="DUF7734"/>
    <property type="match status" value="1"/>
</dbReference>
<gene>
    <name evidence="2" type="ORF">CUMW_172670</name>
</gene>
<evidence type="ECO:0000259" key="1">
    <source>
        <dbReference type="Pfam" id="PF24869"/>
    </source>
</evidence>
<organism evidence="2 3">
    <name type="scientific">Citrus unshiu</name>
    <name type="common">Satsuma mandarin</name>
    <name type="synonym">Citrus nobilis var. unshiu</name>
    <dbReference type="NCBI Taxonomy" id="55188"/>
    <lineage>
        <taxon>Eukaryota</taxon>
        <taxon>Viridiplantae</taxon>
        <taxon>Streptophyta</taxon>
        <taxon>Embryophyta</taxon>
        <taxon>Tracheophyta</taxon>
        <taxon>Spermatophyta</taxon>
        <taxon>Magnoliopsida</taxon>
        <taxon>eudicotyledons</taxon>
        <taxon>Gunneridae</taxon>
        <taxon>Pentapetalae</taxon>
        <taxon>rosids</taxon>
        <taxon>malvids</taxon>
        <taxon>Sapindales</taxon>
        <taxon>Rutaceae</taxon>
        <taxon>Aurantioideae</taxon>
        <taxon>Citrus</taxon>
    </lineage>
</organism>
<comment type="caution">
    <text evidence="2">The sequence shown here is derived from an EMBL/GenBank/DDBJ whole genome shotgun (WGS) entry which is preliminary data.</text>
</comment>
<sequence length="178" mass="20319">MLKQQLGVTWTVLSSPAMLPAFLNSKSSCICSANSTVKFTNIDKSLQLIRNYRRVMLMRNFLCRVRRRVRYEDDEEDEEEYGHNEEIVALELYSLSARGEALLVRAVLDDRDFEVLVFKGFSSSLSHGTSPDPSKSVLPARAVIKAIDRIKGPFDPSNIEYIEKDLQWEAFKSRLDPA</sequence>
<dbReference type="Proteomes" id="UP000236630">
    <property type="component" value="Unassembled WGS sequence"/>
</dbReference>
<accession>A0A2H5PVZ0</accession>
<dbReference type="AlphaFoldDB" id="A0A2H5PVZ0"/>
<dbReference type="PANTHER" id="PTHR36729:SF2">
    <property type="entry name" value="EXPRESSED PROTEIN"/>
    <property type="match status" value="1"/>
</dbReference>
<evidence type="ECO:0000313" key="2">
    <source>
        <dbReference type="EMBL" id="GAY56538.1"/>
    </source>
</evidence>
<feature type="domain" description="DUF7734" evidence="1">
    <location>
        <begin position="89"/>
        <end position="175"/>
    </location>
</feature>
<dbReference type="PANTHER" id="PTHR36729">
    <property type="entry name" value="EXPRESSED PROTEIN"/>
    <property type="match status" value="1"/>
</dbReference>
<proteinExistence type="predicted"/>
<name>A0A2H5PVZ0_CITUN</name>
<dbReference type="InterPro" id="IPR056636">
    <property type="entry name" value="DUF7734"/>
</dbReference>
<protein>
    <recommendedName>
        <fullName evidence="1">DUF7734 domain-containing protein</fullName>
    </recommendedName>
</protein>
<reference evidence="2 3" key="1">
    <citation type="journal article" date="2017" name="Front. Genet.">
        <title>Draft sequencing of the heterozygous diploid genome of Satsuma (Citrus unshiu Marc.) using a hybrid assembly approach.</title>
        <authorList>
            <person name="Shimizu T."/>
            <person name="Tanizawa Y."/>
            <person name="Mochizuki T."/>
            <person name="Nagasaki H."/>
            <person name="Yoshioka T."/>
            <person name="Toyoda A."/>
            <person name="Fujiyama A."/>
            <person name="Kaminuma E."/>
            <person name="Nakamura Y."/>
        </authorList>
    </citation>
    <scope>NUCLEOTIDE SEQUENCE [LARGE SCALE GENOMIC DNA]</scope>
    <source>
        <strain evidence="3">cv. Miyagawa wase</strain>
    </source>
</reference>
<keyword evidence="3" id="KW-1185">Reference proteome</keyword>